<dbReference type="GO" id="GO:0003677">
    <property type="term" value="F:DNA binding"/>
    <property type="evidence" value="ECO:0007669"/>
    <property type="project" value="InterPro"/>
</dbReference>
<sequence length="453" mass="51048">MNPSLGSNTVASITAGQPPHVTRTSFTALTERAQKLKNIITNQERELVQLTSQRSRIGDASFMDKVRTVSADLKTRKEHYARLVSFLHRIKGELQENGQISVIPSHATAEQPPHVTRASFNALTERAQNLKNIITNQETQLVQLTSQRSRIGDAAFMDKVRTVSADLKIRKEHYTRLVNFLHQIEDQRQENGHMNDMEVGMPANRKGWHFPPIPPLEKSRFDTLYKDYCAQHSIVHNPRMMSIEMRPLDLHDLHTQVIFEGGASNVTLKDSWSVSRQSRVPGLPSISRTSTREYLAAFDNVYVSTVTIERQNNDVLVATGDVGGNSGPERLLGGIADPSGPVQVDQPPFGGPPGHMLGMNNEMIPPGQTFGKMQCPMKQNPMDIQQSRPPQQLGIAQPCREHLQAAMAHIAKLKSDYNPERTFHILSSLFDTREARRQGYWRYINVPVEQRME</sequence>
<dbReference type="InterPro" id="IPR036431">
    <property type="entry name" value="ARID_dom_sf"/>
</dbReference>
<dbReference type="Proteomes" id="UP000620124">
    <property type="component" value="Unassembled WGS sequence"/>
</dbReference>
<dbReference type="EMBL" id="JACAZI010000002">
    <property type="protein sequence ID" value="KAF7369446.1"/>
    <property type="molecule type" value="Genomic_DNA"/>
</dbReference>
<evidence type="ECO:0000256" key="2">
    <source>
        <dbReference type="SAM" id="MobiDB-lite"/>
    </source>
</evidence>
<evidence type="ECO:0000313" key="5">
    <source>
        <dbReference type="Proteomes" id="UP000620124"/>
    </source>
</evidence>
<dbReference type="SUPFAM" id="SSF46774">
    <property type="entry name" value="ARID-like"/>
    <property type="match status" value="1"/>
</dbReference>
<name>A0A8H7DFE2_9AGAR</name>
<dbReference type="InterPro" id="IPR001606">
    <property type="entry name" value="ARID_dom"/>
</dbReference>
<feature type="coiled-coil region" evidence="1">
    <location>
        <begin position="120"/>
        <end position="147"/>
    </location>
</feature>
<gene>
    <name evidence="4" type="ORF">MVEN_00274000</name>
</gene>
<accession>A0A8H7DFE2</accession>
<evidence type="ECO:0000313" key="4">
    <source>
        <dbReference type="EMBL" id="KAF7369446.1"/>
    </source>
</evidence>
<protein>
    <submittedName>
        <fullName evidence="4">ARID domain-containing protein</fullName>
    </submittedName>
</protein>
<evidence type="ECO:0000259" key="3">
    <source>
        <dbReference type="Pfam" id="PF01388"/>
    </source>
</evidence>
<comment type="caution">
    <text evidence="4">The sequence shown here is derived from an EMBL/GenBank/DDBJ whole genome shotgun (WGS) entry which is preliminary data.</text>
</comment>
<feature type="region of interest" description="Disordered" evidence="2">
    <location>
        <begin position="1"/>
        <end position="22"/>
    </location>
</feature>
<feature type="domain" description="ARID" evidence="3">
    <location>
        <begin position="218"/>
        <end position="274"/>
    </location>
</feature>
<feature type="compositionally biased region" description="Polar residues" evidence="2">
    <location>
        <begin position="1"/>
        <end position="15"/>
    </location>
</feature>
<dbReference type="Gene3D" id="1.10.150.60">
    <property type="entry name" value="ARID DNA-binding domain"/>
    <property type="match status" value="1"/>
</dbReference>
<dbReference type="AlphaFoldDB" id="A0A8H7DFE2"/>
<proteinExistence type="predicted"/>
<keyword evidence="5" id="KW-1185">Reference proteome</keyword>
<reference evidence="4" key="1">
    <citation type="submission" date="2020-05" db="EMBL/GenBank/DDBJ databases">
        <title>Mycena genomes resolve the evolution of fungal bioluminescence.</title>
        <authorList>
            <person name="Tsai I.J."/>
        </authorList>
    </citation>
    <scope>NUCLEOTIDE SEQUENCE</scope>
    <source>
        <strain evidence="4">CCC161011</strain>
    </source>
</reference>
<organism evidence="4 5">
    <name type="scientific">Mycena venus</name>
    <dbReference type="NCBI Taxonomy" id="2733690"/>
    <lineage>
        <taxon>Eukaryota</taxon>
        <taxon>Fungi</taxon>
        <taxon>Dikarya</taxon>
        <taxon>Basidiomycota</taxon>
        <taxon>Agaricomycotina</taxon>
        <taxon>Agaricomycetes</taxon>
        <taxon>Agaricomycetidae</taxon>
        <taxon>Agaricales</taxon>
        <taxon>Marasmiineae</taxon>
        <taxon>Mycenaceae</taxon>
        <taxon>Mycena</taxon>
    </lineage>
</organism>
<feature type="coiled-coil region" evidence="1">
    <location>
        <begin position="26"/>
        <end position="53"/>
    </location>
</feature>
<evidence type="ECO:0000256" key="1">
    <source>
        <dbReference type="SAM" id="Coils"/>
    </source>
</evidence>
<keyword evidence="1" id="KW-0175">Coiled coil</keyword>
<dbReference type="Pfam" id="PF01388">
    <property type="entry name" value="ARID"/>
    <property type="match status" value="1"/>
</dbReference>
<dbReference type="OrthoDB" id="1938591at2759"/>